<name>K9YLY3_CYASC</name>
<dbReference type="InterPro" id="IPR011335">
    <property type="entry name" value="Restrct_endonuc-II-like"/>
</dbReference>
<dbReference type="EMBL" id="CP003940">
    <property type="protein sequence ID" value="AFZ47405.1"/>
    <property type="molecule type" value="Genomic_DNA"/>
</dbReference>
<dbReference type="PATRIC" id="fig|292563.3.peg.1507"/>
<organism evidence="2 3">
    <name type="scientific">Cyanobacterium stanieri (strain ATCC 29140 / PCC 7202)</name>
    <dbReference type="NCBI Taxonomy" id="292563"/>
    <lineage>
        <taxon>Bacteria</taxon>
        <taxon>Bacillati</taxon>
        <taxon>Cyanobacteriota</taxon>
        <taxon>Cyanophyceae</taxon>
        <taxon>Oscillatoriophycideae</taxon>
        <taxon>Chroococcales</taxon>
        <taxon>Geminocystaceae</taxon>
        <taxon>Cyanobacterium</taxon>
    </lineage>
</organism>
<dbReference type="SUPFAM" id="SSF52980">
    <property type="entry name" value="Restriction endonuclease-like"/>
    <property type="match status" value="1"/>
</dbReference>
<dbReference type="eggNOG" id="COG4636">
    <property type="taxonomic scope" value="Bacteria"/>
</dbReference>
<dbReference type="BioCyc" id="CSTA292563:G1353-1453-MONOMER"/>
<proteinExistence type="predicted"/>
<keyword evidence="3" id="KW-1185">Reference proteome</keyword>
<evidence type="ECO:0000313" key="3">
    <source>
        <dbReference type="Proteomes" id="UP000010483"/>
    </source>
</evidence>
<dbReference type="CDD" id="cd06260">
    <property type="entry name" value="DUF820-like"/>
    <property type="match status" value="1"/>
</dbReference>
<evidence type="ECO:0000313" key="2">
    <source>
        <dbReference type="EMBL" id="AFZ47405.1"/>
    </source>
</evidence>
<sequence length="189" mass="22012">MVAQLTKQQYTIDEYLELESQAEVRHEYIDGEILEMAGGTTNHNLVTGNIYIALRLALKGKNYPVFIENVRLWIAQENIFTYPDVMVIAQNPEYHGENKTTVTNPIIIIEVLSNSTRDYDLGRKFEYYRSLDSLQEYILIDPEKPLVMSYHRNNTQQWSLNIFENINDKLTLNSVPVEVTLQEIYEGVF</sequence>
<dbReference type="STRING" id="292563.Cyast_1441"/>
<protein>
    <recommendedName>
        <fullName evidence="1">Putative restriction endonuclease domain-containing protein</fullName>
    </recommendedName>
</protein>
<dbReference type="PANTHER" id="PTHR36558">
    <property type="entry name" value="GLR1098 PROTEIN"/>
    <property type="match status" value="1"/>
</dbReference>
<dbReference type="InterPro" id="IPR012296">
    <property type="entry name" value="Nuclease_put_TT1808"/>
</dbReference>
<dbReference type="Pfam" id="PF05685">
    <property type="entry name" value="Uma2"/>
    <property type="match status" value="1"/>
</dbReference>
<dbReference type="AlphaFoldDB" id="K9YLY3"/>
<dbReference type="PANTHER" id="PTHR36558:SF1">
    <property type="entry name" value="RESTRICTION ENDONUCLEASE DOMAIN-CONTAINING PROTEIN-RELATED"/>
    <property type="match status" value="1"/>
</dbReference>
<dbReference type="InterPro" id="IPR008538">
    <property type="entry name" value="Uma2"/>
</dbReference>
<dbReference type="Proteomes" id="UP000010483">
    <property type="component" value="Chromosome"/>
</dbReference>
<dbReference type="HOGENOM" id="CLU_076312_6_0_3"/>
<accession>K9YLY3</accession>
<reference evidence="3" key="1">
    <citation type="journal article" date="2013" name="Proc. Natl. Acad. Sci. U.S.A.">
        <title>Improving the coverage of the cyanobacterial phylum using diversity-driven genome sequencing.</title>
        <authorList>
            <person name="Shih P.M."/>
            <person name="Wu D."/>
            <person name="Latifi A."/>
            <person name="Axen S.D."/>
            <person name="Fewer D.P."/>
            <person name="Talla E."/>
            <person name="Calteau A."/>
            <person name="Cai F."/>
            <person name="Tandeau de Marsac N."/>
            <person name="Rippka R."/>
            <person name="Herdman M."/>
            <person name="Sivonen K."/>
            <person name="Coursin T."/>
            <person name="Laurent T."/>
            <person name="Goodwin L."/>
            <person name="Nolan M."/>
            <person name="Davenport K.W."/>
            <person name="Han C.S."/>
            <person name="Rubin E.M."/>
            <person name="Eisen J.A."/>
            <person name="Woyke T."/>
            <person name="Gugger M."/>
            <person name="Kerfeld C.A."/>
        </authorList>
    </citation>
    <scope>NUCLEOTIDE SEQUENCE [LARGE SCALE GENOMIC DNA]</scope>
    <source>
        <strain evidence="3">ATCC 29140 / PCC 7202</strain>
    </source>
</reference>
<gene>
    <name evidence="2" type="ordered locus">Cyast_1441</name>
</gene>
<evidence type="ECO:0000259" key="1">
    <source>
        <dbReference type="Pfam" id="PF05685"/>
    </source>
</evidence>
<dbReference type="Gene3D" id="3.90.1570.10">
    <property type="entry name" value="tt1808, chain A"/>
    <property type="match status" value="1"/>
</dbReference>
<dbReference type="KEGG" id="csn:Cyast_1441"/>
<feature type="domain" description="Putative restriction endonuclease" evidence="1">
    <location>
        <begin position="13"/>
        <end position="181"/>
    </location>
</feature>